<evidence type="ECO:0000313" key="1">
    <source>
        <dbReference type="EMBL" id="ANQ14521.1"/>
    </source>
</evidence>
<sequence>MKKQFNEQKIITILKEAQAGIPSRELGGKYGISDATRVNEISTSG</sequence>
<protein>
    <submittedName>
        <fullName evidence="1">Transposase</fullName>
    </submittedName>
</protein>
<dbReference type="KEGG" id="vna:PN96_21905"/>
<dbReference type="GeneID" id="70915818"/>
<dbReference type="Proteomes" id="UP000092741">
    <property type="component" value="Chromosome 2"/>
</dbReference>
<accession>A0AAN0Y5V0</accession>
<keyword evidence="2" id="KW-1185">Reference proteome</keyword>
<dbReference type="RefSeq" id="WP_020335172.1">
    <property type="nucleotide sequence ID" value="NZ_ATFJ01000036.1"/>
</dbReference>
<reference evidence="1 2" key="1">
    <citation type="submission" date="2016-07" db="EMBL/GenBank/DDBJ databases">
        <title>Developing Vibrio natriegens as a novel, fast-growing host for biotechnology.</title>
        <authorList>
            <person name="Weinstock M.T."/>
            <person name="Hesek E.D."/>
            <person name="Wilson C.M."/>
            <person name="Gibson D.G."/>
        </authorList>
    </citation>
    <scope>NUCLEOTIDE SEQUENCE [LARGE SCALE GENOMIC DNA]</scope>
    <source>
        <strain evidence="1 2">ATCC 14048</strain>
    </source>
</reference>
<gene>
    <name evidence="1" type="ORF">BA890_17400</name>
</gene>
<organism evidence="1 2">
    <name type="scientific">Vibrio natriegens NBRC 15636 = ATCC 14048 = DSM 759</name>
    <dbReference type="NCBI Taxonomy" id="1219067"/>
    <lineage>
        <taxon>Bacteria</taxon>
        <taxon>Pseudomonadati</taxon>
        <taxon>Pseudomonadota</taxon>
        <taxon>Gammaproteobacteria</taxon>
        <taxon>Vibrionales</taxon>
        <taxon>Vibrionaceae</taxon>
        <taxon>Vibrio</taxon>
    </lineage>
</organism>
<proteinExistence type="predicted"/>
<dbReference type="AlphaFoldDB" id="A0AAN0Y5V0"/>
<evidence type="ECO:0000313" key="2">
    <source>
        <dbReference type="Proteomes" id="UP000092741"/>
    </source>
</evidence>
<dbReference type="EMBL" id="CP016346">
    <property type="protein sequence ID" value="ANQ14521.1"/>
    <property type="molecule type" value="Genomic_DNA"/>
</dbReference>
<name>A0AAN0Y5V0_VIBNA</name>